<keyword evidence="3" id="KW-0170">Cobalt</keyword>
<gene>
    <name evidence="12" type="primary">ecfA1_1</name>
    <name evidence="11" type="ORF">A9798_10465</name>
    <name evidence="12" type="ORF">NCTC12121_02270</name>
</gene>
<accession>A0A376DHN6</accession>
<dbReference type="SUPFAM" id="SSF52540">
    <property type="entry name" value="P-loop containing nucleoside triphosphate hydrolases"/>
    <property type="match status" value="1"/>
</dbReference>
<dbReference type="InterPro" id="IPR003439">
    <property type="entry name" value="ABC_transporter-like_ATP-bd"/>
</dbReference>
<proteinExistence type="inferred from homology"/>
<dbReference type="FunFam" id="3.40.50.300:FF:000224">
    <property type="entry name" value="Energy-coupling factor transporter ATP-binding protein EcfA"/>
    <property type="match status" value="1"/>
</dbReference>
<evidence type="ECO:0000256" key="9">
    <source>
        <dbReference type="ARBA" id="ARBA00023136"/>
    </source>
</evidence>
<evidence type="ECO:0000256" key="8">
    <source>
        <dbReference type="ARBA" id="ARBA00022967"/>
    </source>
</evidence>
<dbReference type="GO" id="GO:0005524">
    <property type="term" value="F:ATP binding"/>
    <property type="evidence" value="ECO:0007669"/>
    <property type="project" value="UniProtKB-KW"/>
</dbReference>
<keyword evidence="13" id="KW-1185">Reference proteome</keyword>
<dbReference type="OrthoDB" id="5292475at2"/>
<dbReference type="Proteomes" id="UP000255248">
    <property type="component" value="Unassembled WGS sequence"/>
</dbReference>
<evidence type="ECO:0000256" key="7">
    <source>
        <dbReference type="ARBA" id="ARBA00022840"/>
    </source>
</evidence>
<evidence type="ECO:0000256" key="5">
    <source>
        <dbReference type="ARBA" id="ARBA00022475"/>
    </source>
</evidence>
<evidence type="ECO:0000259" key="10">
    <source>
        <dbReference type="PROSITE" id="PS50893"/>
    </source>
</evidence>
<dbReference type="AlphaFoldDB" id="A0A376DHN6"/>
<keyword evidence="7 12" id="KW-0067">ATP-binding</keyword>
<keyword evidence="3" id="KW-0171">Cobalt transport</keyword>
<dbReference type="EC" id="3.6.3.-" evidence="12"/>
<dbReference type="PROSITE" id="PS50893">
    <property type="entry name" value="ABC_TRANSPORTER_2"/>
    <property type="match status" value="1"/>
</dbReference>
<evidence type="ECO:0000256" key="2">
    <source>
        <dbReference type="ARBA" id="ARBA00005417"/>
    </source>
</evidence>
<comment type="similarity">
    <text evidence="2">Belongs to the ABC transporter superfamily.</text>
</comment>
<evidence type="ECO:0000313" key="12">
    <source>
        <dbReference type="EMBL" id="STC89632.1"/>
    </source>
</evidence>
<dbReference type="InterPro" id="IPR050095">
    <property type="entry name" value="ECF_ABC_transporter_ATP-bd"/>
</dbReference>
<keyword evidence="9" id="KW-0472">Membrane</keyword>
<evidence type="ECO:0000256" key="6">
    <source>
        <dbReference type="ARBA" id="ARBA00022741"/>
    </source>
</evidence>
<dbReference type="RefSeq" id="WP_024524327.1">
    <property type="nucleotide sequence ID" value="NZ_CP016043.1"/>
</dbReference>
<dbReference type="CDD" id="cd03225">
    <property type="entry name" value="ABC_cobalt_CbiO_domain1"/>
    <property type="match status" value="1"/>
</dbReference>
<keyword evidence="12" id="KW-0378">Hydrolase</keyword>
<dbReference type="Pfam" id="PF00005">
    <property type="entry name" value="ABC_tran"/>
    <property type="match status" value="1"/>
</dbReference>
<protein>
    <submittedName>
        <fullName evidence="11">ABC transporter ATP-binding protein</fullName>
    </submittedName>
    <submittedName>
        <fullName evidence="12">Energy-coupling factor transporter ATP-binding protein EcfA1</fullName>
        <ecNumber evidence="12">3.6.3.-</ecNumber>
    </submittedName>
</protein>
<keyword evidence="5" id="KW-1003">Cell membrane</keyword>
<dbReference type="InterPro" id="IPR027417">
    <property type="entry name" value="P-loop_NTPase"/>
</dbReference>
<evidence type="ECO:0000256" key="4">
    <source>
        <dbReference type="ARBA" id="ARBA00022448"/>
    </source>
</evidence>
<sequence length="270" mass="30128">MSIVFDHVYFQYPNGYISNEDLDFTIAQDECVAIIGQNGAGKSTAAKLMNRLLLPTQGDVLIDGINTREKTTAQIAKYVGYVFQNPDDQIFNKTVNDEVQYILKKRQLPAEEIQRRTEIALQLTGLSSLKRKNPFDLPLPVRKFLTIASVIASSPHYMILDEPTAGLDSRGIALLESMIAQLHHNGMGIITITHNMEFVAHNFQRVVVMANKRICFDGLPQILFSNNQLIAQSGIKKPDITLIAEMAGIKHKILSIDDLVNYLTSSPSEL</sequence>
<evidence type="ECO:0000313" key="14">
    <source>
        <dbReference type="Proteomes" id="UP000255248"/>
    </source>
</evidence>
<name>A0A376DHN6_9GAMM</name>
<dbReference type="SMART" id="SM00382">
    <property type="entry name" value="AAA"/>
    <property type="match status" value="1"/>
</dbReference>
<dbReference type="STRING" id="93378.A9798_10465"/>
<dbReference type="InterPro" id="IPR003593">
    <property type="entry name" value="AAA+_ATPase"/>
</dbReference>
<keyword evidence="4" id="KW-0813">Transport</keyword>
<dbReference type="GO" id="GO:0043190">
    <property type="term" value="C:ATP-binding cassette (ABC) transporter complex"/>
    <property type="evidence" value="ECO:0007669"/>
    <property type="project" value="TreeGrafter"/>
</dbReference>
<comment type="subcellular location">
    <subcellularLocation>
        <location evidence="1">Cell membrane</location>
    </subcellularLocation>
</comment>
<dbReference type="Proteomes" id="UP000175893">
    <property type="component" value="Chromosome"/>
</dbReference>
<evidence type="ECO:0000313" key="13">
    <source>
        <dbReference type="Proteomes" id="UP000175893"/>
    </source>
</evidence>
<dbReference type="PANTHER" id="PTHR43553:SF25">
    <property type="entry name" value="ABC-TYPE COBALT TRANSPORT SYSTEM, ATPASE COMPONENT"/>
    <property type="match status" value="1"/>
</dbReference>
<dbReference type="GO" id="GO:0016887">
    <property type="term" value="F:ATP hydrolysis activity"/>
    <property type="evidence" value="ECO:0007669"/>
    <property type="project" value="InterPro"/>
</dbReference>
<organism evidence="12 14">
    <name type="scientific">Edwardsiella hoshinae</name>
    <dbReference type="NCBI Taxonomy" id="93378"/>
    <lineage>
        <taxon>Bacteria</taxon>
        <taxon>Pseudomonadati</taxon>
        <taxon>Pseudomonadota</taxon>
        <taxon>Gammaproteobacteria</taxon>
        <taxon>Enterobacterales</taxon>
        <taxon>Hafniaceae</taxon>
        <taxon>Edwardsiella</taxon>
    </lineage>
</organism>
<dbReference type="KEGG" id="eho:A9798_10465"/>
<dbReference type="EMBL" id="CP016043">
    <property type="protein sequence ID" value="AOV97339.1"/>
    <property type="molecule type" value="Genomic_DNA"/>
</dbReference>
<feature type="domain" description="ABC transporter" evidence="10">
    <location>
        <begin position="3"/>
        <end position="236"/>
    </location>
</feature>
<reference evidence="12 14" key="2">
    <citation type="submission" date="2018-06" db="EMBL/GenBank/DDBJ databases">
        <authorList>
            <consortium name="Pathogen Informatics"/>
            <person name="Doyle S."/>
        </authorList>
    </citation>
    <scope>NUCLEOTIDE SEQUENCE [LARGE SCALE GENOMIC DNA]</scope>
    <source>
        <strain evidence="12 14">NCTC12121</strain>
    </source>
</reference>
<dbReference type="GO" id="GO:0006824">
    <property type="term" value="P:cobalt ion transport"/>
    <property type="evidence" value="ECO:0007669"/>
    <property type="project" value="UniProtKB-KW"/>
</dbReference>
<dbReference type="Gene3D" id="3.40.50.300">
    <property type="entry name" value="P-loop containing nucleotide triphosphate hydrolases"/>
    <property type="match status" value="1"/>
</dbReference>
<dbReference type="EMBL" id="UFXZ01000001">
    <property type="protein sequence ID" value="STC89632.1"/>
    <property type="molecule type" value="Genomic_DNA"/>
</dbReference>
<dbReference type="InterPro" id="IPR015856">
    <property type="entry name" value="ABC_transpr_CbiO/EcfA_su"/>
</dbReference>
<evidence type="ECO:0000256" key="3">
    <source>
        <dbReference type="ARBA" id="ARBA00022426"/>
    </source>
</evidence>
<dbReference type="GO" id="GO:0042626">
    <property type="term" value="F:ATPase-coupled transmembrane transporter activity"/>
    <property type="evidence" value="ECO:0007669"/>
    <property type="project" value="TreeGrafter"/>
</dbReference>
<keyword evidence="6" id="KW-0547">Nucleotide-binding</keyword>
<keyword evidence="3" id="KW-0406">Ion transport</keyword>
<evidence type="ECO:0000256" key="1">
    <source>
        <dbReference type="ARBA" id="ARBA00004236"/>
    </source>
</evidence>
<reference evidence="11 13" key="1">
    <citation type="submission" date="2016-06" db="EMBL/GenBank/DDBJ databases">
        <title>Complete genome sequence of Edwardsiella hoshinae ATCC 35051.</title>
        <authorList>
            <person name="Reichley S.R."/>
            <person name="Waldbieser G.C."/>
            <person name="Lawrence M.L."/>
            <person name="Griffin M.J."/>
        </authorList>
    </citation>
    <scope>NUCLEOTIDE SEQUENCE [LARGE SCALE GENOMIC DNA]</scope>
    <source>
        <strain evidence="11 13">ATCC 35051</strain>
    </source>
</reference>
<evidence type="ECO:0000313" key="11">
    <source>
        <dbReference type="EMBL" id="AOV97339.1"/>
    </source>
</evidence>
<dbReference type="PANTHER" id="PTHR43553">
    <property type="entry name" value="HEAVY METAL TRANSPORTER"/>
    <property type="match status" value="1"/>
</dbReference>
<keyword evidence="8" id="KW-1278">Translocase</keyword>